<dbReference type="InterPro" id="IPR009057">
    <property type="entry name" value="Homeodomain-like_sf"/>
</dbReference>
<dbReference type="PANTHER" id="PTHR46796:SF15">
    <property type="entry name" value="BLL1074 PROTEIN"/>
    <property type="match status" value="1"/>
</dbReference>
<evidence type="ECO:0000313" key="6">
    <source>
        <dbReference type="Proteomes" id="UP000570166"/>
    </source>
</evidence>
<keyword evidence="6" id="KW-1185">Reference proteome</keyword>
<evidence type="ECO:0000256" key="1">
    <source>
        <dbReference type="ARBA" id="ARBA00023015"/>
    </source>
</evidence>
<dbReference type="Pfam" id="PF12833">
    <property type="entry name" value="HTH_18"/>
    <property type="match status" value="1"/>
</dbReference>
<evidence type="ECO:0000259" key="4">
    <source>
        <dbReference type="PROSITE" id="PS01124"/>
    </source>
</evidence>
<dbReference type="RefSeq" id="WP_160365400.1">
    <property type="nucleotide sequence ID" value="NZ_JACEIB010000025.1"/>
</dbReference>
<dbReference type="InterPro" id="IPR050204">
    <property type="entry name" value="AraC_XylS_family_regulators"/>
</dbReference>
<feature type="domain" description="HTH araC/xylS-type" evidence="4">
    <location>
        <begin position="187"/>
        <end position="273"/>
    </location>
</feature>
<accession>A0A838L8R6</accession>
<dbReference type="PROSITE" id="PS01124">
    <property type="entry name" value="HTH_ARAC_FAMILY_2"/>
    <property type="match status" value="1"/>
</dbReference>
<evidence type="ECO:0000313" key="5">
    <source>
        <dbReference type="EMBL" id="MBA2935417.1"/>
    </source>
</evidence>
<reference evidence="5 6" key="1">
    <citation type="submission" date="2020-07" db="EMBL/GenBank/DDBJ databases">
        <authorList>
            <person name="Sun Q."/>
        </authorList>
    </citation>
    <scope>NUCLEOTIDE SEQUENCE [LARGE SCALE GENOMIC DNA]</scope>
    <source>
        <strain evidence="5 6">CGMCC 1.13654</strain>
    </source>
</reference>
<dbReference type="SMART" id="SM00342">
    <property type="entry name" value="HTH_ARAC"/>
    <property type="match status" value="1"/>
</dbReference>
<keyword evidence="2" id="KW-0238">DNA-binding</keyword>
<evidence type="ECO:0000256" key="2">
    <source>
        <dbReference type="ARBA" id="ARBA00023125"/>
    </source>
</evidence>
<dbReference type="AlphaFoldDB" id="A0A838L8R6"/>
<dbReference type="GO" id="GO:0043565">
    <property type="term" value="F:sequence-specific DNA binding"/>
    <property type="evidence" value="ECO:0007669"/>
    <property type="project" value="InterPro"/>
</dbReference>
<dbReference type="PANTHER" id="PTHR46796">
    <property type="entry name" value="HTH-TYPE TRANSCRIPTIONAL ACTIVATOR RHAS-RELATED"/>
    <property type="match status" value="1"/>
</dbReference>
<dbReference type="SUPFAM" id="SSF46689">
    <property type="entry name" value="Homeodomain-like"/>
    <property type="match status" value="1"/>
</dbReference>
<organism evidence="5 6">
    <name type="scientific">Sphingomonas chungangi</name>
    <dbReference type="NCBI Taxonomy" id="2683589"/>
    <lineage>
        <taxon>Bacteria</taxon>
        <taxon>Pseudomonadati</taxon>
        <taxon>Pseudomonadota</taxon>
        <taxon>Alphaproteobacteria</taxon>
        <taxon>Sphingomonadales</taxon>
        <taxon>Sphingomonadaceae</taxon>
        <taxon>Sphingomonas</taxon>
    </lineage>
</organism>
<keyword evidence="3" id="KW-0804">Transcription</keyword>
<dbReference type="Gene3D" id="1.10.10.60">
    <property type="entry name" value="Homeodomain-like"/>
    <property type="match status" value="1"/>
</dbReference>
<comment type="caution">
    <text evidence="5">The sequence shown here is derived from an EMBL/GenBank/DDBJ whole genome shotgun (WGS) entry which is preliminary data.</text>
</comment>
<dbReference type="EMBL" id="JACEIB010000025">
    <property type="protein sequence ID" value="MBA2935417.1"/>
    <property type="molecule type" value="Genomic_DNA"/>
</dbReference>
<proteinExistence type="predicted"/>
<gene>
    <name evidence="5" type="ORF">HZF05_15125</name>
</gene>
<keyword evidence="1" id="KW-0805">Transcription regulation</keyword>
<dbReference type="Proteomes" id="UP000570166">
    <property type="component" value="Unassembled WGS sequence"/>
</dbReference>
<dbReference type="InterPro" id="IPR018060">
    <property type="entry name" value="HTH_AraC"/>
</dbReference>
<name>A0A838L8R6_9SPHN</name>
<protein>
    <submittedName>
        <fullName evidence="5">AraC family transcriptional regulator</fullName>
    </submittedName>
</protein>
<sequence length="283" mass="31324">MEDRRPRFELEHDDGLNAWSVAEYAAGPALKGLVHHYTDYWERTGGFSTRRELPIADGVMIFNLADPLEIVGGDGRTIRLGAGEAFVAGTHLRPALSRSTGEQAGIHIFLPIESVRRLIGVPLGQMTDQVVALDDLLGPRARRLGERLVQAPRAHRAALLDSVLQRRLAETEACAAQAHALRLLRTRPDLDIMGIARDIGWSRKHLADRVRDAVGIGPRSFRRLLRFHRLTKAIGDTPDWAGLAAETGYYDQSHLIREFREFAGMTPSDYLARSMPGGGLIEG</sequence>
<evidence type="ECO:0000256" key="3">
    <source>
        <dbReference type="ARBA" id="ARBA00023163"/>
    </source>
</evidence>
<dbReference type="GO" id="GO:0003700">
    <property type="term" value="F:DNA-binding transcription factor activity"/>
    <property type="evidence" value="ECO:0007669"/>
    <property type="project" value="InterPro"/>
</dbReference>